<sequence>MPLCGKCTFLGHLGFYRRFVKDFNKITLSLSNLLQKDVDFVFGKGKIAIKTKDGYQKLIHDILYMPSLAQNLPSVGQ</sequence>
<comment type="caution">
    <text evidence="1">The sequence shown here is derived from an EMBL/GenBank/DDBJ whole genome shotgun (WGS) entry which is preliminary data.</text>
</comment>
<proteinExistence type="predicted"/>
<organism evidence="1 2">
    <name type="scientific">Bauhinia variegata</name>
    <name type="common">Purple orchid tree</name>
    <name type="synonym">Phanera variegata</name>
    <dbReference type="NCBI Taxonomy" id="167791"/>
    <lineage>
        <taxon>Eukaryota</taxon>
        <taxon>Viridiplantae</taxon>
        <taxon>Streptophyta</taxon>
        <taxon>Embryophyta</taxon>
        <taxon>Tracheophyta</taxon>
        <taxon>Spermatophyta</taxon>
        <taxon>Magnoliopsida</taxon>
        <taxon>eudicotyledons</taxon>
        <taxon>Gunneridae</taxon>
        <taxon>Pentapetalae</taxon>
        <taxon>rosids</taxon>
        <taxon>fabids</taxon>
        <taxon>Fabales</taxon>
        <taxon>Fabaceae</taxon>
        <taxon>Cercidoideae</taxon>
        <taxon>Cercideae</taxon>
        <taxon>Bauhiniinae</taxon>
        <taxon>Bauhinia</taxon>
    </lineage>
</organism>
<evidence type="ECO:0000313" key="1">
    <source>
        <dbReference type="EMBL" id="KAI4305076.1"/>
    </source>
</evidence>
<gene>
    <name evidence="1" type="ORF">L6164_028465</name>
</gene>
<name>A0ACB9L6Y1_BAUVA</name>
<evidence type="ECO:0000313" key="2">
    <source>
        <dbReference type="Proteomes" id="UP000828941"/>
    </source>
</evidence>
<keyword evidence="2" id="KW-1185">Reference proteome</keyword>
<protein>
    <submittedName>
        <fullName evidence="1">Uncharacterized protein</fullName>
    </submittedName>
</protein>
<accession>A0ACB9L6Y1</accession>
<dbReference type="Proteomes" id="UP000828941">
    <property type="component" value="Chromosome 12"/>
</dbReference>
<dbReference type="EMBL" id="CM039437">
    <property type="protein sequence ID" value="KAI4305076.1"/>
    <property type="molecule type" value="Genomic_DNA"/>
</dbReference>
<reference evidence="1 2" key="1">
    <citation type="journal article" date="2022" name="DNA Res.">
        <title>Chromosomal-level genome assembly of the orchid tree Bauhinia variegata (Leguminosae; Cercidoideae) supports the allotetraploid origin hypothesis of Bauhinia.</title>
        <authorList>
            <person name="Zhong Y."/>
            <person name="Chen Y."/>
            <person name="Zheng D."/>
            <person name="Pang J."/>
            <person name="Liu Y."/>
            <person name="Luo S."/>
            <person name="Meng S."/>
            <person name="Qian L."/>
            <person name="Wei D."/>
            <person name="Dai S."/>
            <person name="Zhou R."/>
        </authorList>
    </citation>
    <scope>NUCLEOTIDE SEQUENCE [LARGE SCALE GENOMIC DNA]</scope>
    <source>
        <strain evidence="1">BV-YZ2020</strain>
    </source>
</reference>